<feature type="transmembrane region" description="Helical" evidence="1">
    <location>
        <begin position="400"/>
        <end position="418"/>
    </location>
</feature>
<reference evidence="3" key="1">
    <citation type="submission" date="2021-06" db="EMBL/GenBank/DDBJ databases">
        <authorList>
            <person name="Hodson N. C."/>
            <person name="Mongue J. A."/>
            <person name="Jaron S. K."/>
        </authorList>
    </citation>
    <scope>NUCLEOTIDE SEQUENCE</scope>
</reference>
<keyword evidence="1" id="KW-1133">Transmembrane helix</keyword>
<accession>A0A8J2K264</accession>
<feature type="transmembrane region" description="Helical" evidence="1">
    <location>
        <begin position="673"/>
        <end position="692"/>
    </location>
</feature>
<organism evidence="3 4">
    <name type="scientific">Allacma fusca</name>
    <dbReference type="NCBI Taxonomy" id="39272"/>
    <lineage>
        <taxon>Eukaryota</taxon>
        <taxon>Metazoa</taxon>
        <taxon>Ecdysozoa</taxon>
        <taxon>Arthropoda</taxon>
        <taxon>Hexapoda</taxon>
        <taxon>Collembola</taxon>
        <taxon>Symphypleona</taxon>
        <taxon>Sminthuridae</taxon>
        <taxon>Allacma</taxon>
    </lineage>
</organism>
<evidence type="ECO:0000313" key="4">
    <source>
        <dbReference type="Proteomes" id="UP000708208"/>
    </source>
</evidence>
<gene>
    <name evidence="3" type="ORF">AFUS01_LOCUS16989</name>
</gene>
<feature type="transmembrane region" description="Helical" evidence="1">
    <location>
        <begin position="331"/>
        <end position="350"/>
    </location>
</feature>
<evidence type="ECO:0000313" key="3">
    <source>
        <dbReference type="EMBL" id="CAG7728188.1"/>
    </source>
</evidence>
<dbReference type="Proteomes" id="UP000708208">
    <property type="component" value="Unassembled WGS sequence"/>
</dbReference>
<proteinExistence type="predicted"/>
<keyword evidence="2" id="KW-0732">Signal</keyword>
<comment type="caution">
    <text evidence="3">The sequence shown here is derived from an EMBL/GenBank/DDBJ whole genome shotgun (WGS) entry which is preliminary data.</text>
</comment>
<evidence type="ECO:0008006" key="5">
    <source>
        <dbReference type="Google" id="ProtNLM"/>
    </source>
</evidence>
<keyword evidence="4" id="KW-1185">Reference proteome</keyword>
<name>A0A8J2K264_9HEXA</name>
<evidence type="ECO:0000256" key="1">
    <source>
        <dbReference type="SAM" id="Phobius"/>
    </source>
</evidence>
<dbReference type="EMBL" id="CAJVCH010159670">
    <property type="protein sequence ID" value="CAG7728188.1"/>
    <property type="molecule type" value="Genomic_DNA"/>
</dbReference>
<feature type="chain" id="PRO_5035237406" description="Ionotropic receptor" evidence="2">
    <location>
        <begin position="25"/>
        <end position="701"/>
    </location>
</feature>
<sequence>MAPFIESYFLSPVIIIVLAIQVEASPVFLENTLIRQVHDINIVPAIANQLAHCLVRLSSVNGYHIVDYSKINVPLHILDTPTDDRDKTRVVNSWLFTMSKSIRCYVYFLLTTKLDPRLQNKIRGVSAQQIFQDNDPFSSFIQPQYYFFITDSWYLYQTGGKIESNVYGKGFASLATIFVVEYEKHFEYKVWCICEYCMERRLAKAFINFRCKRHEPLQCFLKMMNTYERMSWRGNNVYWHADLSKFSHIHTNVHDFAFKVGNQSRIKRNVLTLDEFVVPIVLNKQTLQKYSENPWLEFLPIYDNRAFKFITSSGVHEEILHHTYFSELSHTVWFCVGICLVTVLMFNIIINRYFGLMSPLQVAMETSIWFFATLVEQYGAKLPVLLKPEMQAKISFWRSFRIVLTTWSLAGIIITNGYKGMVKSNSALSFPYESNYKILSELHDFTLYVPLEDRIHPKFVKTYESERRISYFNVSNFYTLGNLTTTFDYVYDINYESSLVLYNYWRTLSDSIRDELSSSSEQYKNEKVQSFLRSRERLTKLYCFQASDTKLAIERFLVKPKTAFITTQKSLPYYWKIFRNFMQKTGTPLKFAHNGKISDRTLLNLTSTSGFFVTHKIGHYENIALRKLKVLFSSGIHSYWETLQHHMMDAVGLEESEVSIGAAKALSLQNHSIAIIFIVSVLLLFTCFVVFLSEFLCKRIM</sequence>
<evidence type="ECO:0000256" key="2">
    <source>
        <dbReference type="SAM" id="SignalP"/>
    </source>
</evidence>
<feature type="signal peptide" evidence="2">
    <location>
        <begin position="1"/>
        <end position="24"/>
    </location>
</feature>
<dbReference type="AlphaFoldDB" id="A0A8J2K264"/>
<keyword evidence="1" id="KW-0472">Membrane</keyword>
<keyword evidence="1" id="KW-0812">Transmembrane</keyword>
<protein>
    <recommendedName>
        <fullName evidence="5">Ionotropic receptor</fullName>
    </recommendedName>
</protein>